<evidence type="ECO:0008006" key="3">
    <source>
        <dbReference type="Google" id="ProtNLM"/>
    </source>
</evidence>
<organism evidence="1 2">
    <name type="scientific">Thiothrix unzii</name>
    <dbReference type="NCBI Taxonomy" id="111769"/>
    <lineage>
        <taxon>Bacteria</taxon>
        <taxon>Pseudomonadati</taxon>
        <taxon>Pseudomonadota</taxon>
        <taxon>Gammaproteobacteria</taxon>
        <taxon>Thiotrichales</taxon>
        <taxon>Thiotrichaceae</taxon>
        <taxon>Thiothrix</taxon>
    </lineage>
</organism>
<evidence type="ECO:0000313" key="2">
    <source>
        <dbReference type="Proteomes" id="UP000672009"/>
    </source>
</evidence>
<sequence length="555" mass="62589">MTVNKIPSRRGLLVEHFDNNQNVSSSDQVVGTIVGMVVAVDRIRFFEGNPRRSPNECYAAIKESIREIGLDTPLPISHRPTDEPGHYIIYKGGNTRLRALQELWEETHDERFFRVRCEFHPFISDIDALISHLRENDLRGNMTLIDRALAVQAAKATLEQELGELLSQRQLQAALEQRGFPISQGMISKLEYAVKLNIAIPIALSCGMGKLQIERLTKLEKAALKVWQCHSPSNGTEQQFRETVFLPALASSDAEDWLYERAETLVKEKLVAALPSSVDRTQVLTGFSQAMDGKALIDYPQLEFVSSPIANVLPEPYPDYPDPEPVDAPLNQYDLLASHTTATDNIHYHNADGNIIEQKEVIVGGNGRWLVKLKHLRTRNYEIASKLTDSSPIPQASNAIVSLETGYGFFVVDVFNPDFMAQLIAKTLGDEACSDTEKADAERDHMHASNLWWLLAELCGLFPDQHEPWMTAPDSVRAAQIDADSYIRDEDLLHKVHTVVPISARLRTFWLAMPLTQLELIFELIRNTVAIVELVSDHRQYTDDASPWEIITRDY</sequence>
<dbReference type="EMBL" id="CP072793">
    <property type="protein sequence ID" value="QTR54623.1"/>
    <property type="molecule type" value="Genomic_DNA"/>
</dbReference>
<proteinExistence type="predicted"/>
<name>A0A975FBN9_9GAMM</name>
<dbReference type="RefSeq" id="WP_210220099.1">
    <property type="nucleotide sequence ID" value="NZ_CP072793.1"/>
</dbReference>
<dbReference type="SUPFAM" id="SSF110849">
    <property type="entry name" value="ParB/Sulfiredoxin"/>
    <property type="match status" value="1"/>
</dbReference>
<dbReference type="NCBIfam" id="TIGR03764">
    <property type="entry name" value="ICE_PFGI_1_parB"/>
    <property type="match status" value="1"/>
</dbReference>
<protein>
    <recommendedName>
        <fullName evidence="3">Chromosome partitioning protein ParB</fullName>
    </recommendedName>
</protein>
<dbReference type="InterPro" id="IPR022304">
    <property type="entry name" value="ICE_PFGI_1_ParB"/>
</dbReference>
<keyword evidence="2" id="KW-1185">Reference proteome</keyword>
<dbReference type="AlphaFoldDB" id="A0A975FBN9"/>
<evidence type="ECO:0000313" key="1">
    <source>
        <dbReference type="EMBL" id="QTR54623.1"/>
    </source>
</evidence>
<accession>A0A975FBN9</accession>
<dbReference type="KEGG" id="tun:J9260_05915"/>
<dbReference type="Proteomes" id="UP000672009">
    <property type="component" value="Chromosome"/>
</dbReference>
<gene>
    <name evidence="1" type="ORF">J9260_05915</name>
</gene>
<reference evidence="1" key="1">
    <citation type="submission" date="2021-04" db="EMBL/GenBank/DDBJ databases">
        <title>Genomics, taxonomy and metabolism of representatives of sulfur bacteria of the genus Thiothrix: Thiothrix fructosivorans QT, Thiothrix unzii A1T and three new species, Thiothrix subterranea sp. nov., Thiothrix litoralis sp. nov. and 'Candidatus Thiothrix anitrata' sp. nov.</title>
        <authorList>
            <person name="Ravin N.V."/>
            <person name="Smolyakov D."/>
            <person name="Rudenko T.S."/>
            <person name="Mardanov A.V."/>
            <person name="Beletsky A.V."/>
            <person name="Markov N.D."/>
            <person name="Fomenkov A.I."/>
            <person name="Roberts R.J."/>
            <person name="Karnachuk O.V."/>
            <person name="Novikov A."/>
            <person name="Grabovich M.Y."/>
        </authorList>
    </citation>
    <scope>NUCLEOTIDE SEQUENCE</scope>
    <source>
        <strain evidence="1">A1</strain>
    </source>
</reference>
<dbReference type="InterPro" id="IPR036086">
    <property type="entry name" value="ParB/Sulfiredoxin_sf"/>
</dbReference>